<proteinExistence type="inferred from homology"/>
<comment type="caution">
    <text evidence="6">The sequence shown here is derived from an EMBL/GenBank/DDBJ whole genome shotgun (WGS) entry which is preliminary data.</text>
</comment>
<dbReference type="Pfam" id="PF01625">
    <property type="entry name" value="PMSR"/>
    <property type="match status" value="1"/>
</dbReference>
<dbReference type="HAMAP" id="MF_01401">
    <property type="entry name" value="MsrA"/>
    <property type="match status" value="1"/>
</dbReference>
<comment type="catalytic activity">
    <reaction evidence="3 4">
        <text>[thioredoxin]-disulfide + L-methionine + H2O = L-methionine (S)-S-oxide + [thioredoxin]-dithiol</text>
        <dbReference type="Rhea" id="RHEA:19993"/>
        <dbReference type="Rhea" id="RHEA-COMP:10698"/>
        <dbReference type="Rhea" id="RHEA-COMP:10700"/>
        <dbReference type="ChEBI" id="CHEBI:15377"/>
        <dbReference type="ChEBI" id="CHEBI:29950"/>
        <dbReference type="ChEBI" id="CHEBI:50058"/>
        <dbReference type="ChEBI" id="CHEBI:57844"/>
        <dbReference type="ChEBI" id="CHEBI:58772"/>
        <dbReference type="EC" id="1.8.4.11"/>
    </reaction>
</comment>
<dbReference type="Gene3D" id="3.30.1060.10">
    <property type="entry name" value="Peptide methionine sulphoxide reductase MsrA"/>
    <property type="match status" value="1"/>
</dbReference>
<evidence type="ECO:0000259" key="5">
    <source>
        <dbReference type="Pfam" id="PF01625"/>
    </source>
</evidence>
<dbReference type="Proteomes" id="UP000230779">
    <property type="component" value="Unassembled WGS sequence"/>
</dbReference>
<dbReference type="AlphaFoldDB" id="A0A2M7RJK6"/>
<keyword evidence="1 4" id="KW-0560">Oxidoreductase</keyword>
<dbReference type="EMBL" id="PFMD01000024">
    <property type="protein sequence ID" value="PIY96935.1"/>
    <property type="molecule type" value="Genomic_DNA"/>
</dbReference>
<comment type="similarity">
    <text evidence="4">Belongs to the MsrA Met sulfoxide reductase family.</text>
</comment>
<dbReference type="SUPFAM" id="SSF55068">
    <property type="entry name" value="Peptide methionine sulfoxide reductase"/>
    <property type="match status" value="1"/>
</dbReference>
<evidence type="ECO:0000313" key="6">
    <source>
        <dbReference type="EMBL" id="PIY96935.1"/>
    </source>
</evidence>
<dbReference type="InterPro" id="IPR036509">
    <property type="entry name" value="Met_Sox_Rdtase_MsrA_sf"/>
</dbReference>
<dbReference type="InterPro" id="IPR002569">
    <property type="entry name" value="Met_Sox_Rdtase_MsrA_dom"/>
</dbReference>
<dbReference type="EC" id="1.8.4.11" evidence="4"/>
<evidence type="ECO:0000313" key="7">
    <source>
        <dbReference type="Proteomes" id="UP000230779"/>
    </source>
</evidence>
<organism evidence="6 7">
    <name type="scientific">Candidatus Kerfeldbacteria bacterium CG_4_10_14_0_8_um_filter_42_10</name>
    <dbReference type="NCBI Taxonomy" id="2014248"/>
    <lineage>
        <taxon>Bacteria</taxon>
        <taxon>Candidatus Kerfeldiibacteriota</taxon>
    </lineage>
</organism>
<comment type="function">
    <text evidence="4">Has an important function as a repair enzyme for proteins that have been inactivated by oxidation. Catalyzes the reversible oxidation-reduction of methionine sulfoxide in proteins to methionine.</text>
</comment>
<evidence type="ECO:0000256" key="1">
    <source>
        <dbReference type="ARBA" id="ARBA00023002"/>
    </source>
</evidence>
<sequence>MKNNLKTIILGGGCFWCTEAVFLMMNGIKTVLPGYAGGEKENPTYEEVCQGNTGHAEVVKLDYDPSIVSLEKILKIFFKMHNPTSLNKQGRDVGTQYRSIILYSDEDQARPIKDYVGRIQKEYTSPIVTEVKKLEKFYEAEEYHHRYFERNPNQAYCQVVIAPKVKKVQKNFSEELKK</sequence>
<evidence type="ECO:0000256" key="3">
    <source>
        <dbReference type="ARBA" id="ARBA00048782"/>
    </source>
</evidence>
<comment type="catalytic activity">
    <reaction evidence="2 4">
        <text>L-methionyl-[protein] + [thioredoxin]-disulfide + H2O = L-methionyl-(S)-S-oxide-[protein] + [thioredoxin]-dithiol</text>
        <dbReference type="Rhea" id="RHEA:14217"/>
        <dbReference type="Rhea" id="RHEA-COMP:10698"/>
        <dbReference type="Rhea" id="RHEA-COMP:10700"/>
        <dbReference type="Rhea" id="RHEA-COMP:12313"/>
        <dbReference type="Rhea" id="RHEA-COMP:12315"/>
        <dbReference type="ChEBI" id="CHEBI:15377"/>
        <dbReference type="ChEBI" id="CHEBI:16044"/>
        <dbReference type="ChEBI" id="CHEBI:29950"/>
        <dbReference type="ChEBI" id="CHEBI:44120"/>
        <dbReference type="ChEBI" id="CHEBI:50058"/>
        <dbReference type="EC" id="1.8.4.11"/>
    </reaction>
</comment>
<accession>A0A2M7RJK6</accession>
<dbReference type="NCBIfam" id="TIGR00401">
    <property type="entry name" value="msrA"/>
    <property type="match status" value="1"/>
</dbReference>
<feature type="active site" evidence="4">
    <location>
        <position position="14"/>
    </location>
</feature>
<reference evidence="6 7" key="1">
    <citation type="submission" date="2017-09" db="EMBL/GenBank/DDBJ databases">
        <title>Depth-based differentiation of microbial function through sediment-hosted aquifers and enrichment of novel symbionts in the deep terrestrial subsurface.</title>
        <authorList>
            <person name="Probst A.J."/>
            <person name="Ladd B."/>
            <person name="Jarett J.K."/>
            <person name="Geller-Mcgrath D.E."/>
            <person name="Sieber C.M."/>
            <person name="Emerson J.B."/>
            <person name="Anantharaman K."/>
            <person name="Thomas B.C."/>
            <person name="Malmstrom R."/>
            <person name="Stieglmeier M."/>
            <person name="Klingl A."/>
            <person name="Woyke T."/>
            <person name="Ryan C.M."/>
            <person name="Banfield J.F."/>
        </authorList>
    </citation>
    <scope>NUCLEOTIDE SEQUENCE [LARGE SCALE GENOMIC DNA]</scope>
    <source>
        <strain evidence="6">CG_4_10_14_0_8_um_filter_42_10</strain>
    </source>
</reference>
<dbReference type="PANTHER" id="PTHR43774">
    <property type="entry name" value="PEPTIDE METHIONINE SULFOXIDE REDUCTASE"/>
    <property type="match status" value="1"/>
</dbReference>
<dbReference type="PANTHER" id="PTHR43774:SF1">
    <property type="entry name" value="PEPTIDE METHIONINE SULFOXIDE REDUCTASE MSRA 2"/>
    <property type="match status" value="1"/>
</dbReference>
<dbReference type="GO" id="GO:0033744">
    <property type="term" value="F:L-methionine:thioredoxin-disulfide S-oxidoreductase activity"/>
    <property type="evidence" value="ECO:0007669"/>
    <property type="project" value="RHEA"/>
</dbReference>
<protein>
    <recommendedName>
        <fullName evidence="4">Peptide methionine sulfoxide reductase MsrA</fullName>
        <shortName evidence="4">Protein-methionine-S-oxide reductase</shortName>
        <ecNumber evidence="4">1.8.4.11</ecNumber>
    </recommendedName>
    <alternativeName>
        <fullName evidence="4">Peptide-methionine (S)-S-oxide reductase</fullName>
        <shortName evidence="4">Peptide Met(O) reductase</shortName>
    </alternativeName>
</protein>
<feature type="domain" description="Peptide methionine sulphoxide reductase MsrA" evidence="5">
    <location>
        <begin position="7"/>
        <end position="158"/>
    </location>
</feature>
<name>A0A2M7RJK6_9BACT</name>
<evidence type="ECO:0000256" key="2">
    <source>
        <dbReference type="ARBA" id="ARBA00047806"/>
    </source>
</evidence>
<evidence type="ECO:0000256" key="4">
    <source>
        <dbReference type="HAMAP-Rule" id="MF_01401"/>
    </source>
</evidence>
<gene>
    <name evidence="4 6" type="primary">msrA</name>
    <name evidence="6" type="ORF">COY66_02065</name>
</gene>
<dbReference type="GO" id="GO:0008113">
    <property type="term" value="F:peptide-methionine (S)-S-oxide reductase activity"/>
    <property type="evidence" value="ECO:0007669"/>
    <property type="project" value="UniProtKB-UniRule"/>
</dbReference>